<dbReference type="Proteomes" id="UP001567538">
    <property type="component" value="Unassembled WGS sequence"/>
</dbReference>
<evidence type="ECO:0000313" key="4">
    <source>
        <dbReference type="Proteomes" id="UP001567538"/>
    </source>
</evidence>
<feature type="region of interest" description="Disordered" evidence="2">
    <location>
        <begin position="337"/>
        <end position="369"/>
    </location>
</feature>
<dbReference type="EMBL" id="JBEAFC010000006">
    <property type="protein sequence ID" value="KAL1553450.1"/>
    <property type="molecule type" value="Genomic_DNA"/>
</dbReference>
<feature type="compositionally biased region" description="Basic and acidic residues" evidence="2">
    <location>
        <begin position="357"/>
        <end position="369"/>
    </location>
</feature>
<comment type="caution">
    <text evidence="3">The sequence shown here is derived from an EMBL/GenBank/DDBJ whole genome shotgun (WGS) entry which is preliminary data.</text>
</comment>
<keyword evidence="1" id="KW-0175">Coiled coil</keyword>
<proteinExistence type="predicted"/>
<keyword evidence="4" id="KW-1185">Reference proteome</keyword>
<feature type="coiled-coil region" evidence="1">
    <location>
        <begin position="279"/>
        <end position="313"/>
    </location>
</feature>
<evidence type="ECO:0000313" key="3">
    <source>
        <dbReference type="EMBL" id="KAL1553450.1"/>
    </source>
</evidence>
<sequence length="369" mass="41966">MNTFTPSTVTSNSGLLQPKIEANLLAEDDLHLGSFQQLETQLLDCMGISDQQPLHSHKIQVSGEDYMHEPGGSIDIPLPGNKNSACLDAPSEEQGLDKRLTHADRLHKCLKRKIAVLFRKKDGHPVGKYASVFMKELCIAVKKHAPLQVQDWKKVTDEQKRPIFQQLENAFLVDFNLGPNSVKKETDKLMSKKYRVYRLKMHKHYKTLTHLPWEDRLKHVPEELCKSEADWLYMCKLFESETFKKLSLINSRIAATPKPTKYRRDGLRPSDAASLIAANAELRSELHNARTAIQLMEDKVRTLEANQKRLEEIIKANTQIVETNQLMMQRVFEKLASDIAQSRTSSAPPPPPPSFGESREDLQKKGHGT</sequence>
<dbReference type="PANTHER" id="PTHR33499">
    <property type="entry name" value="OS12G0282400 PROTEIN-RELATED"/>
    <property type="match status" value="1"/>
</dbReference>
<name>A0ABD1HAJ3_SALDI</name>
<protein>
    <submittedName>
        <fullName evidence="3">Uncharacterized protein</fullName>
    </submittedName>
</protein>
<dbReference type="PANTHER" id="PTHR33499:SF43">
    <property type="entry name" value="TRANSPOSASE, PTTA_EN_SPM, PLANT"/>
    <property type="match status" value="1"/>
</dbReference>
<gene>
    <name evidence="3" type="ORF">AAHA92_14126</name>
</gene>
<evidence type="ECO:0000256" key="2">
    <source>
        <dbReference type="SAM" id="MobiDB-lite"/>
    </source>
</evidence>
<accession>A0ABD1HAJ3</accession>
<organism evidence="3 4">
    <name type="scientific">Salvia divinorum</name>
    <name type="common">Maria pastora</name>
    <name type="synonym">Diviner's sage</name>
    <dbReference type="NCBI Taxonomy" id="28513"/>
    <lineage>
        <taxon>Eukaryota</taxon>
        <taxon>Viridiplantae</taxon>
        <taxon>Streptophyta</taxon>
        <taxon>Embryophyta</taxon>
        <taxon>Tracheophyta</taxon>
        <taxon>Spermatophyta</taxon>
        <taxon>Magnoliopsida</taxon>
        <taxon>eudicotyledons</taxon>
        <taxon>Gunneridae</taxon>
        <taxon>Pentapetalae</taxon>
        <taxon>asterids</taxon>
        <taxon>lamiids</taxon>
        <taxon>Lamiales</taxon>
        <taxon>Lamiaceae</taxon>
        <taxon>Nepetoideae</taxon>
        <taxon>Mentheae</taxon>
        <taxon>Salviinae</taxon>
        <taxon>Salvia</taxon>
        <taxon>Salvia subgen. Calosphace</taxon>
    </lineage>
</organism>
<evidence type="ECO:0000256" key="1">
    <source>
        <dbReference type="SAM" id="Coils"/>
    </source>
</evidence>
<dbReference type="AlphaFoldDB" id="A0ABD1HAJ3"/>
<reference evidence="3 4" key="1">
    <citation type="submission" date="2024-06" db="EMBL/GenBank/DDBJ databases">
        <title>A chromosome level genome sequence of Diviner's sage (Salvia divinorum).</title>
        <authorList>
            <person name="Ford S.A."/>
            <person name="Ro D.-K."/>
            <person name="Ness R.W."/>
            <person name="Phillips M.A."/>
        </authorList>
    </citation>
    <scope>NUCLEOTIDE SEQUENCE [LARGE SCALE GENOMIC DNA]</scope>
    <source>
        <strain evidence="3">SAF-2024a</strain>
        <tissue evidence="3">Leaf</tissue>
    </source>
</reference>